<comment type="caution">
    <text evidence="1">The sequence shown here is derived from an EMBL/GenBank/DDBJ whole genome shotgun (WGS) entry which is preliminary data.</text>
</comment>
<keyword evidence="2" id="KW-1185">Reference proteome</keyword>
<evidence type="ECO:0000313" key="2">
    <source>
        <dbReference type="Proteomes" id="UP000591131"/>
    </source>
</evidence>
<dbReference type="OrthoDB" id="10526011at2759"/>
<proteinExistence type="predicted"/>
<protein>
    <submittedName>
        <fullName evidence="1">Uncharacterized protein</fullName>
    </submittedName>
</protein>
<sequence length="104" mass="11230">GDPAVQDEGHSGSPKSVVISKIIYSLPFASSSKQGSVGSAGISLVCVRDHSVTQRIWQAGAVTISMWFKCDSERILRPETVVLARYSNFDTSTFSRLAIKVSPK</sequence>
<evidence type="ECO:0000313" key="1">
    <source>
        <dbReference type="EMBL" id="KAF4646913.1"/>
    </source>
</evidence>
<dbReference type="EMBL" id="JAAPAO010003014">
    <property type="protein sequence ID" value="KAF4646913.1"/>
    <property type="molecule type" value="Genomic_DNA"/>
</dbReference>
<gene>
    <name evidence="1" type="ORF">FOL47_005486</name>
</gene>
<organism evidence="1 2">
    <name type="scientific">Perkinsus chesapeaki</name>
    <name type="common">Clam parasite</name>
    <name type="synonym">Perkinsus andrewsi</name>
    <dbReference type="NCBI Taxonomy" id="330153"/>
    <lineage>
        <taxon>Eukaryota</taxon>
        <taxon>Sar</taxon>
        <taxon>Alveolata</taxon>
        <taxon>Perkinsozoa</taxon>
        <taxon>Perkinsea</taxon>
        <taxon>Perkinsida</taxon>
        <taxon>Perkinsidae</taxon>
        <taxon>Perkinsus</taxon>
    </lineage>
</organism>
<dbReference type="Proteomes" id="UP000591131">
    <property type="component" value="Unassembled WGS sequence"/>
</dbReference>
<feature type="non-terminal residue" evidence="1">
    <location>
        <position position="1"/>
    </location>
</feature>
<accession>A0A7J6KHX7</accession>
<dbReference type="AlphaFoldDB" id="A0A7J6KHX7"/>
<name>A0A7J6KHX7_PERCH</name>
<feature type="non-terminal residue" evidence="1">
    <location>
        <position position="104"/>
    </location>
</feature>
<reference evidence="1 2" key="1">
    <citation type="submission" date="2020-04" db="EMBL/GenBank/DDBJ databases">
        <title>Perkinsus chesapeaki whole genome sequence.</title>
        <authorList>
            <person name="Bogema D.R."/>
        </authorList>
    </citation>
    <scope>NUCLEOTIDE SEQUENCE [LARGE SCALE GENOMIC DNA]</scope>
    <source>
        <strain evidence="1">ATCC PRA-425</strain>
    </source>
</reference>